<gene>
    <name evidence="3" type="ORF">QQ91_0014415</name>
</gene>
<dbReference type="RefSeq" id="WP_166282893.1">
    <property type="nucleotide sequence ID" value="NZ_JTHE03000084.1"/>
</dbReference>
<comment type="caution">
    <text evidence="3">The sequence shown here is derived from an EMBL/GenBank/DDBJ whole genome shotgun (WGS) entry which is preliminary data.</text>
</comment>
<accession>A0ABD4T600</accession>
<proteinExistence type="predicted"/>
<evidence type="ECO:0000259" key="2">
    <source>
        <dbReference type="Pfam" id="PF03787"/>
    </source>
</evidence>
<dbReference type="InterPro" id="IPR005537">
    <property type="entry name" value="RAMP_III_fam"/>
</dbReference>
<dbReference type="InterPro" id="IPR052216">
    <property type="entry name" value="CRISPR_Csm3_endoribonuclease"/>
</dbReference>
<dbReference type="PANTHER" id="PTHR35579:SF3">
    <property type="entry name" value="CRISPR SYSTEM CMS ENDORIBONUCLEASE CSM3"/>
    <property type="match status" value="1"/>
</dbReference>
<organism evidence="3 4">
    <name type="scientific">Lyngbya confervoides BDU141951</name>
    <dbReference type="NCBI Taxonomy" id="1574623"/>
    <lineage>
        <taxon>Bacteria</taxon>
        <taxon>Bacillati</taxon>
        <taxon>Cyanobacteriota</taxon>
        <taxon>Cyanophyceae</taxon>
        <taxon>Oscillatoriophycideae</taxon>
        <taxon>Oscillatoriales</taxon>
        <taxon>Microcoleaceae</taxon>
        <taxon>Lyngbya</taxon>
    </lineage>
</organism>
<dbReference type="GO" id="GO:0051607">
    <property type="term" value="P:defense response to virus"/>
    <property type="evidence" value="ECO:0007669"/>
    <property type="project" value="UniProtKB-KW"/>
</dbReference>
<keyword evidence="1" id="KW-0051">Antiviral defense</keyword>
<dbReference type="EMBL" id="JTHE03000084">
    <property type="protein sequence ID" value="MCM1984014.1"/>
    <property type="molecule type" value="Genomic_DNA"/>
</dbReference>
<evidence type="ECO:0000256" key="1">
    <source>
        <dbReference type="ARBA" id="ARBA00023118"/>
    </source>
</evidence>
<name>A0ABD4T600_9CYAN</name>
<evidence type="ECO:0000313" key="4">
    <source>
        <dbReference type="Proteomes" id="UP000031561"/>
    </source>
</evidence>
<evidence type="ECO:0000313" key="3">
    <source>
        <dbReference type="EMBL" id="MCM1984014.1"/>
    </source>
</evidence>
<sequence>MHKRLVNYFTLELSLCPCGPILIKSGQEGADPSKPAMEFVETLYKQDQSIYLPGSSLKGALRAQAERIVRTVGSDRRPENPAKLWAADPLKLEEYEYLDQQEKDKKKKKEGAEIYKLSSFTDQIFGSIAIASRFRIEDAYPEDMEALKIEERNGVAIDRVFGSVANGPFNYEVCTAGSFKTKLHLKNFSLAQLGLIALVLRDLNDGWFGIGFAKSRGLGQVEVQVEKATIQYPSCVLEGDEIRLMGRNFNPPNCSILGAGEFLGAEAEGYGYPQPDHQRTSVEAAPMPFNFGVQQVWQGNAIYHDLFPQVVQSWSQIVEVAA</sequence>
<feature type="domain" description="CRISPR type III-associated protein" evidence="2">
    <location>
        <begin position="19"/>
        <end position="222"/>
    </location>
</feature>
<dbReference type="Proteomes" id="UP000031561">
    <property type="component" value="Unassembled WGS sequence"/>
</dbReference>
<dbReference type="PANTHER" id="PTHR35579">
    <property type="entry name" value="CRISPR SYSTEM CMS ENDORIBONUCLEASE CSM3"/>
    <property type="match status" value="1"/>
</dbReference>
<protein>
    <submittedName>
        <fullName evidence="3">RAMP superfamily CRISPR-associated protein</fullName>
    </submittedName>
</protein>
<dbReference type="Pfam" id="PF03787">
    <property type="entry name" value="RAMPs"/>
    <property type="match status" value="1"/>
</dbReference>
<keyword evidence="4" id="KW-1185">Reference proteome</keyword>
<reference evidence="3 4" key="1">
    <citation type="journal article" date="2015" name="Genome Announc.">
        <title>Draft Genome Sequence of Filamentous Marine Cyanobacterium Lyngbya confervoides Strain BDU141951.</title>
        <authorList>
            <person name="Chandrababunaidu M.M."/>
            <person name="Sen D."/>
            <person name="Tripathy S."/>
        </authorList>
    </citation>
    <scope>NUCLEOTIDE SEQUENCE [LARGE SCALE GENOMIC DNA]</scope>
    <source>
        <strain evidence="3 4">BDU141951</strain>
    </source>
</reference>
<dbReference type="AlphaFoldDB" id="A0ABD4T600"/>